<evidence type="ECO:0000313" key="2">
    <source>
        <dbReference type="Proteomes" id="UP000217790"/>
    </source>
</evidence>
<dbReference type="InParanoid" id="A0A2H3EAU4"/>
<name>A0A2H3EAU4_ARMGA</name>
<sequence>MEPHASCINARVKGFVEMPSFGRCASFTYFCENMGADMEGRNCALETRNGPHRSQDVAPSIGRMKNKLKPTDLSVRKIFTIDIPVSEYSCPSPARPSYSTYTKGLTLAPAQLWRDRQGMVTTIAIARHHWKGGFVSEWELSSQAR</sequence>
<reference evidence="2" key="1">
    <citation type="journal article" date="2017" name="Nat. Ecol. Evol.">
        <title>Genome expansion and lineage-specific genetic innovations in the forest pathogenic fungi Armillaria.</title>
        <authorList>
            <person name="Sipos G."/>
            <person name="Prasanna A.N."/>
            <person name="Walter M.C."/>
            <person name="O'Connor E."/>
            <person name="Balint B."/>
            <person name="Krizsan K."/>
            <person name="Kiss B."/>
            <person name="Hess J."/>
            <person name="Varga T."/>
            <person name="Slot J."/>
            <person name="Riley R."/>
            <person name="Boka B."/>
            <person name="Rigling D."/>
            <person name="Barry K."/>
            <person name="Lee J."/>
            <person name="Mihaltcheva S."/>
            <person name="LaButti K."/>
            <person name="Lipzen A."/>
            <person name="Waldron R."/>
            <person name="Moloney N.M."/>
            <person name="Sperisen C."/>
            <person name="Kredics L."/>
            <person name="Vagvoelgyi C."/>
            <person name="Patrignani A."/>
            <person name="Fitzpatrick D."/>
            <person name="Nagy I."/>
            <person name="Doyle S."/>
            <person name="Anderson J.B."/>
            <person name="Grigoriev I.V."/>
            <person name="Gueldener U."/>
            <person name="Muensterkoetter M."/>
            <person name="Nagy L.G."/>
        </authorList>
    </citation>
    <scope>NUCLEOTIDE SEQUENCE [LARGE SCALE GENOMIC DNA]</scope>
    <source>
        <strain evidence="2">Ar21-2</strain>
    </source>
</reference>
<protein>
    <submittedName>
        <fullName evidence="1">Uncharacterized protein</fullName>
    </submittedName>
</protein>
<keyword evidence="2" id="KW-1185">Reference proteome</keyword>
<accession>A0A2H3EAU4</accession>
<dbReference type="AlphaFoldDB" id="A0A2H3EAU4"/>
<proteinExistence type="predicted"/>
<dbReference type="EMBL" id="KZ293644">
    <property type="protein sequence ID" value="PBL04532.1"/>
    <property type="molecule type" value="Genomic_DNA"/>
</dbReference>
<evidence type="ECO:0000313" key="1">
    <source>
        <dbReference type="EMBL" id="PBL04532.1"/>
    </source>
</evidence>
<gene>
    <name evidence="1" type="ORF">ARMGADRAFT_1022929</name>
</gene>
<dbReference type="Proteomes" id="UP000217790">
    <property type="component" value="Unassembled WGS sequence"/>
</dbReference>
<organism evidence="1 2">
    <name type="scientific">Armillaria gallica</name>
    <name type="common">Bulbous honey fungus</name>
    <name type="synonym">Armillaria bulbosa</name>
    <dbReference type="NCBI Taxonomy" id="47427"/>
    <lineage>
        <taxon>Eukaryota</taxon>
        <taxon>Fungi</taxon>
        <taxon>Dikarya</taxon>
        <taxon>Basidiomycota</taxon>
        <taxon>Agaricomycotina</taxon>
        <taxon>Agaricomycetes</taxon>
        <taxon>Agaricomycetidae</taxon>
        <taxon>Agaricales</taxon>
        <taxon>Marasmiineae</taxon>
        <taxon>Physalacriaceae</taxon>
        <taxon>Armillaria</taxon>
    </lineage>
</organism>